<dbReference type="Pfam" id="PF14719">
    <property type="entry name" value="PID_2"/>
    <property type="match status" value="1"/>
</dbReference>
<evidence type="ECO:0000313" key="2">
    <source>
        <dbReference type="EMBL" id="CAH3134343.1"/>
    </source>
</evidence>
<dbReference type="InterPro" id="IPR011993">
    <property type="entry name" value="PH-like_dom_sf"/>
</dbReference>
<dbReference type="Gene3D" id="2.30.29.30">
    <property type="entry name" value="Pleckstrin-homology domain (PH domain)/Phosphotyrosine-binding domain (PTB)"/>
    <property type="match status" value="1"/>
</dbReference>
<dbReference type="SUPFAM" id="SSF50729">
    <property type="entry name" value="PH domain-like"/>
    <property type="match status" value="1"/>
</dbReference>
<organism evidence="2 3">
    <name type="scientific">Porites lobata</name>
    <dbReference type="NCBI Taxonomy" id="104759"/>
    <lineage>
        <taxon>Eukaryota</taxon>
        <taxon>Metazoa</taxon>
        <taxon>Cnidaria</taxon>
        <taxon>Anthozoa</taxon>
        <taxon>Hexacorallia</taxon>
        <taxon>Scleractinia</taxon>
        <taxon>Fungiina</taxon>
        <taxon>Poritidae</taxon>
        <taxon>Porites</taxon>
    </lineage>
</organism>
<protein>
    <recommendedName>
        <fullName evidence="1">PID domain-containing protein</fullName>
    </recommendedName>
</protein>
<accession>A0ABN8P8S5</accession>
<sequence length="187" mass="21417">MAYSFLREIRFSRGRRKKQLRVSVIYLGGVEILCPLGDGICGSVQEIFDNCQEKLKRNLLTKRIMEIKDNSFELKTDGEAQEAHKVIYNFRRIIYCGVDGKRPKVLVFNYHHGPGEGREVYLTHAFLCETKSWAKKLAIAVAKYFHHLKYDGEQDTNGVTSDLLNENLDGFGLNQDDDAEDIELANI</sequence>
<gene>
    <name evidence="2" type="ORF">PLOB_00037325</name>
</gene>
<comment type="caution">
    <text evidence="2">The sequence shown here is derived from an EMBL/GenBank/DDBJ whole genome shotgun (WGS) entry which is preliminary data.</text>
</comment>
<keyword evidence="3" id="KW-1185">Reference proteome</keyword>
<dbReference type="EMBL" id="CALNXK010000054">
    <property type="protein sequence ID" value="CAH3134343.1"/>
    <property type="molecule type" value="Genomic_DNA"/>
</dbReference>
<dbReference type="CDD" id="cd00934">
    <property type="entry name" value="PTB"/>
    <property type="match status" value="1"/>
</dbReference>
<dbReference type="Proteomes" id="UP001159405">
    <property type="component" value="Unassembled WGS sequence"/>
</dbReference>
<name>A0ABN8P8S5_9CNID</name>
<evidence type="ECO:0000313" key="3">
    <source>
        <dbReference type="Proteomes" id="UP001159405"/>
    </source>
</evidence>
<proteinExistence type="predicted"/>
<feature type="domain" description="PID" evidence="1">
    <location>
        <begin position="23"/>
        <end position="144"/>
    </location>
</feature>
<dbReference type="PANTHER" id="PTHR16265:SF1">
    <property type="entry name" value="PTB-CONTAINING, CUBILIN AND LRP1-INTERACTING PROTEIN"/>
    <property type="match status" value="1"/>
</dbReference>
<dbReference type="InterPro" id="IPR006020">
    <property type="entry name" value="PTB/PI_dom"/>
</dbReference>
<dbReference type="InterPro" id="IPR039112">
    <property type="entry name" value="PID1"/>
</dbReference>
<reference evidence="2 3" key="1">
    <citation type="submission" date="2022-05" db="EMBL/GenBank/DDBJ databases">
        <authorList>
            <consortium name="Genoscope - CEA"/>
            <person name="William W."/>
        </authorList>
    </citation>
    <scope>NUCLEOTIDE SEQUENCE [LARGE SCALE GENOMIC DNA]</scope>
</reference>
<dbReference type="PANTHER" id="PTHR16265">
    <property type="entry name" value="PTB-CONTAINING, CUBILIN AND LRP1-INTERACTING PROTEIN"/>
    <property type="match status" value="1"/>
</dbReference>
<evidence type="ECO:0000259" key="1">
    <source>
        <dbReference type="Pfam" id="PF14719"/>
    </source>
</evidence>